<evidence type="ECO:0000313" key="8">
    <source>
        <dbReference type="Proteomes" id="UP000288028"/>
    </source>
</evidence>
<dbReference type="AlphaFoldDB" id="A0A430B6K8"/>
<dbReference type="GO" id="GO:0006508">
    <property type="term" value="P:proteolysis"/>
    <property type="evidence" value="ECO:0007669"/>
    <property type="project" value="UniProtKB-KW"/>
</dbReference>
<dbReference type="EMBL" id="NGKB01000004">
    <property type="protein sequence ID" value="RSU15954.1"/>
    <property type="molecule type" value="Genomic_DNA"/>
</dbReference>
<dbReference type="Gene3D" id="3.40.140.10">
    <property type="entry name" value="Cytidine Deaminase, domain 2"/>
    <property type="match status" value="1"/>
</dbReference>
<dbReference type="SUPFAM" id="SSF102712">
    <property type="entry name" value="JAB1/MPN domain"/>
    <property type="match status" value="1"/>
</dbReference>
<dbReference type="Pfam" id="PF14464">
    <property type="entry name" value="Prok-JAB"/>
    <property type="match status" value="1"/>
</dbReference>
<evidence type="ECO:0000256" key="5">
    <source>
        <dbReference type="ARBA" id="ARBA00023049"/>
    </source>
</evidence>
<dbReference type="OrthoDB" id="517279at2"/>
<organism evidence="7 8">
    <name type="scientific">Vagococcus carniphilus</name>
    <dbReference type="NCBI Taxonomy" id="218144"/>
    <lineage>
        <taxon>Bacteria</taxon>
        <taxon>Bacillati</taxon>
        <taxon>Bacillota</taxon>
        <taxon>Bacilli</taxon>
        <taxon>Lactobacillales</taxon>
        <taxon>Enterococcaceae</taxon>
        <taxon>Vagococcus</taxon>
    </lineage>
</organism>
<reference evidence="7 8" key="1">
    <citation type="submission" date="2017-05" db="EMBL/GenBank/DDBJ databases">
        <title>Vagococcus spp. assemblies.</title>
        <authorList>
            <person name="Gulvik C.A."/>
        </authorList>
    </citation>
    <scope>NUCLEOTIDE SEQUENCE [LARGE SCALE GENOMIC DNA]</scope>
    <source>
        <strain evidence="7 8">SS1714</strain>
    </source>
</reference>
<sequence length="156" mass="18241">MLKIIIPSNIKILIKEQLISNGENEIGGTLLAEKIGNNSFKIKELTTQKRSGTKVFFVREWTIGLNRYFHNFFKRTNHEYSRFNYIGEWHSHPLFEVHPSQTDISTMNDLINFKIPDANFLILLIVKLDSNQEIEASVTCFLKNGYFENAELKWED</sequence>
<keyword evidence="8" id="KW-1185">Reference proteome</keyword>
<name>A0A430B6K8_9ENTE</name>
<dbReference type="GO" id="GO:0008237">
    <property type="term" value="F:metallopeptidase activity"/>
    <property type="evidence" value="ECO:0007669"/>
    <property type="project" value="UniProtKB-KW"/>
</dbReference>
<keyword evidence="4" id="KW-0862">Zinc</keyword>
<evidence type="ECO:0000256" key="3">
    <source>
        <dbReference type="ARBA" id="ARBA00022801"/>
    </source>
</evidence>
<keyword evidence="2" id="KW-0479">Metal-binding</keyword>
<gene>
    <name evidence="7" type="ORF">CBF28_05865</name>
</gene>
<keyword evidence="3" id="KW-0378">Hydrolase</keyword>
<dbReference type="Proteomes" id="UP000288028">
    <property type="component" value="Unassembled WGS sequence"/>
</dbReference>
<proteinExistence type="predicted"/>
<evidence type="ECO:0000256" key="1">
    <source>
        <dbReference type="ARBA" id="ARBA00022670"/>
    </source>
</evidence>
<dbReference type="InterPro" id="IPR028090">
    <property type="entry name" value="JAB_dom_prok"/>
</dbReference>
<evidence type="ECO:0000313" key="7">
    <source>
        <dbReference type="EMBL" id="RSU15954.1"/>
    </source>
</evidence>
<evidence type="ECO:0000259" key="6">
    <source>
        <dbReference type="Pfam" id="PF14464"/>
    </source>
</evidence>
<dbReference type="GO" id="GO:0046872">
    <property type="term" value="F:metal ion binding"/>
    <property type="evidence" value="ECO:0007669"/>
    <property type="project" value="UniProtKB-KW"/>
</dbReference>
<protein>
    <recommendedName>
        <fullName evidence="6">JAB domain-containing protein</fullName>
    </recommendedName>
</protein>
<dbReference type="RefSeq" id="WP_126792912.1">
    <property type="nucleotide sequence ID" value="NZ_CP060720.1"/>
</dbReference>
<feature type="domain" description="JAB" evidence="6">
    <location>
        <begin position="23"/>
        <end position="125"/>
    </location>
</feature>
<evidence type="ECO:0000256" key="4">
    <source>
        <dbReference type="ARBA" id="ARBA00022833"/>
    </source>
</evidence>
<accession>A0A430B6K8</accession>
<dbReference type="GeneID" id="95581822"/>
<comment type="caution">
    <text evidence="7">The sequence shown here is derived from an EMBL/GenBank/DDBJ whole genome shotgun (WGS) entry which is preliminary data.</text>
</comment>
<keyword evidence="1" id="KW-0645">Protease</keyword>
<evidence type="ECO:0000256" key="2">
    <source>
        <dbReference type="ARBA" id="ARBA00022723"/>
    </source>
</evidence>
<keyword evidence="5" id="KW-0482">Metalloprotease</keyword>